<dbReference type="SUPFAM" id="SSF64268">
    <property type="entry name" value="PX domain"/>
    <property type="match status" value="1"/>
</dbReference>
<dbReference type="GO" id="GO:0042147">
    <property type="term" value="P:retrograde transport, endosome to Golgi"/>
    <property type="evidence" value="ECO:0007669"/>
    <property type="project" value="TreeGrafter"/>
</dbReference>
<sequence>MMEGLDDGPDFLSEEDRGLKAINVDLQSDAALQVDISDALSERDKVKFTVHTKSSLPNFKQNEFSVVRQHEEFIWLHDSFVENEDYAGYIVSIEVLFKSHF</sequence>
<evidence type="ECO:0000313" key="1">
    <source>
        <dbReference type="Ensembl" id="ENSMMMP00000007492.1"/>
    </source>
</evidence>
<organism evidence="1 2">
    <name type="scientific">Marmota marmota marmota</name>
    <name type="common">Alpine marmot</name>
    <dbReference type="NCBI Taxonomy" id="9994"/>
    <lineage>
        <taxon>Eukaryota</taxon>
        <taxon>Metazoa</taxon>
        <taxon>Chordata</taxon>
        <taxon>Craniata</taxon>
        <taxon>Vertebrata</taxon>
        <taxon>Euteleostomi</taxon>
        <taxon>Mammalia</taxon>
        <taxon>Eutheria</taxon>
        <taxon>Euarchontoglires</taxon>
        <taxon>Glires</taxon>
        <taxon>Rodentia</taxon>
        <taxon>Sciuromorpha</taxon>
        <taxon>Sciuridae</taxon>
        <taxon>Xerinae</taxon>
        <taxon>Marmotini</taxon>
        <taxon>Marmota</taxon>
    </lineage>
</organism>
<name>A0A8C5Z102_MARMA</name>
<proteinExistence type="predicted"/>
<dbReference type="PANTHER" id="PTHR45850">
    <property type="entry name" value="SORTING NEXIN FAMILY MEMBER"/>
    <property type="match status" value="1"/>
</dbReference>
<dbReference type="GO" id="GO:0035091">
    <property type="term" value="F:phosphatidylinositol binding"/>
    <property type="evidence" value="ECO:0007669"/>
    <property type="project" value="InterPro"/>
</dbReference>
<dbReference type="Ensembl" id="ENSMMMT00000008543.1">
    <property type="protein sequence ID" value="ENSMMMP00000007492.1"/>
    <property type="gene ID" value="ENSMMMG00000006738.1"/>
</dbReference>
<accession>A0A8C5Z102</accession>
<dbReference type="GO" id="GO:0034452">
    <property type="term" value="F:dynactin binding"/>
    <property type="evidence" value="ECO:0007669"/>
    <property type="project" value="TreeGrafter"/>
</dbReference>
<dbReference type="GeneTree" id="ENSGT00940000154940"/>
<reference evidence="1" key="1">
    <citation type="submission" date="2025-08" db="UniProtKB">
        <authorList>
            <consortium name="Ensembl"/>
        </authorList>
    </citation>
    <scope>IDENTIFICATION</scope>
</reference>
<dbReference type="AlphaFoldDB" id="A0A8C5Z102"/>
<keyword evidence="2" id="KW-1185">Reference proteome</keyword>
<dbReference type="PANTHER" id="PTHR45850:SF4">
    <property type="entry name" value="SORTING NEXIN-6"/>
    <property type="match status" value="1"/>
</dbReference>
<dbReference type="InterPro" id="IPR036871">
    <property type="entry name" value="PX_dom_sf"/>
</dbReference>
<dbReference type="Proteomes" id="UP000694407">
    <property type="component" value="Unplaced"/>
</dbReference>
<dbReference type="Gene3D" id="3.30.1520.10">
    <property type="entry name" value="Phox-like domain"/>
    <property type="match status" value="1"/>
</dbReference>
<evidence type="ECO:0000313" key="2">
    <source>
        <dbReference type="Proteomes" id="UP000694407"/>
    </source>
</evidence>
<evidence type="ECO:0008006" key="3">
    <source>
        <dbReference type="Google" id="ProtNLM"/>
    </source>
</evidence>
<dbReference type="GO" id="GO:0005829">
    <property type="term" value="C:cytosol"/>
    <property type="evidence" value="ECO:0007669"/>
    <property type="project" value="GOC"/>
</dbReference>
<reference evidence="1" key="2">
    <citation type="submission" date="2025-09" db="UniProtKB">
        <authorList>
            <consortium name="Ensembl"/>
        </authorList>
    </citation>
    <scope>IDENTIFICATION</scope>
</reference>
<protein>
    <recommendedName>
        <fullName evidence="3">SNX6</fullName>
    </recommendedName>
</protein>
<dbReference type="GO" id="GO:0005768">
    <property type="term" value="C:endosome"/>
    <property type="evidence" value="ECO:0007669"/>
    <property type="project" value="TreeGrafter"/>
</dbReference>